<keyword evidence="2 3" id="KW-0413">Isomerase</keyword>
<dbReference type="InterPro" id="IPR035959">
    <property type="entry name" value="RutC-like_sf"/>
</dbReference>
<dbReference type="RefSeq" id="WP_386048348.1">
    <property type="nucleotide sequence ID" value="NZ_JBHUIO010000009.1"/>
</dbReference>
<protein>
    <recommendedName>
        <fullName evidence="1 2">chorismate mutase</fullName>
        <ecNumber evidence="1 2">5.4.99.5</ecNumber>
    </recommendedName>
</protein>
<dbReference type="PANTHER" id="PTHR21164">
    <property type="entry name" value="CHORISMATE MUTASE"/>
    <property type="match status" value="1"/>
</dbReference>
<dbReference type="Pfam" id="PF07736">
    <property type="entry name" value="CM_1"/>
    <property type="match status" value="1"/>
</dbReference>
<keyword evidence="2" id="KW-0057">Aromatic amino acid biosynthesis</keyword>
<dbReference type="PROSITE" id="PS51167">
    <property type="entry name" value="CHORISMATE_MUT_1"/>
    <property type="match status" value="1"/>
</dbReference>
<dbReference type="EMBL" id="JBHUIO010000009">
    <property type="protein sequence ID" value="MFD2171127.1"/>
    <property type="molecule type" value="Genomic_DNA"/>
</dbReference>
<dbReference type="NCBIfam" id="TIGR01796">
    <property type="entry name" value="CM_mono_aroH"/>
    <property type="match status" value="1"/>
</dbReference>
<comment type="catalytic activity">
    <reaction evidence="2">
        <text>chorismate = prephenate</text>
        <dbReference type="Rhea" id="RHEA:13897"/>
        <dbReference type="ChEBI" id="CHEBI:29748"/>
        <dbReference type="ChEBI" id="CHEBI:29934"/>
        <dbReference type="EC" id="5.4.99.5"/>
    </reaction>
</comment>
<dbReference type="PANTHER" id="PTHR21164:SF0">
    <property type="entry name" value="CHORISMATE MUTASE AROH"/>
    <property type="match status" value="1"/>
</dbReference>
<comment type="caution">
    <text evidence="3">The sequence shown here is derived from an EMBL/GenBank/DDBJ whole genome shotgun (WGS) entry which is preliminary data.</text>
</comment>
<sequence length="122" mass="13596">MIVRGIRGAITVEHNETESIHLATRELLLAIMKENGLTVEQIASCFITVTPDLDATFPAQAVRAMAGWEVIPLMCALEVPVPGSLPKCIRLLLHVNTEMRQEEIRHIYLRDAVGLRPDLKQS</sequence>
<keyword evidence="4" id="KW-1185">Reference proteome</keyword>
<reference evidence="4" key="1">
    <citation type="journal article" date="2019" name="Int. J. Syst. Evol. Microbiol.">
        <title>The Global Catalogue of Microorganisms (GCM) 10K type strain sequencing project: providing services to taxonomists for standard genome sequencing and annotation.</title>
        <authorList>
            <consortium name="The Broad Institute Genomics Platform"/>
            <consortium name="The Broad Institute Genome Sequencing Center for Infectious Disease"/>
            <person name="Wu L."/>
            <person name="Ma J."/>
        </authorList>
    </citation>
    <scope>NUCLEOTIDE SEQUENCE [LARGE SCALE GENOMIC DNA]</scope>
    <source>
        <strain evidence="4">CGMCC 1.13574</strain>
    </source>
</reference>
<evidence type="ECO:0000256" key="1">
    <source>
        <dbReference type="NCBIfam" id="TIGR01796"/>
    </source>
</evidence>
<evidence type="ECO:0000313" key="4">
    <source>
        <dbReference type="Proteomes" id="UP001597343"/>
    </source>
</evidence>
<dbReference type="InterPro" id="IPR008243">
    <property type="entry name" value="Chorismate_mutase_AroH"/>
</dbReference>
<evidence type="ECO:0000256" key="2">
    <source>
        <dbReference type="PROSITE-ProRule" id="PRU00514"/>
    </source>
</evidence>
<proteinExistence type="predicted"/>
<dbReference type="Gene3D" id="3.30.1330.40">
    <property type="entry name" value="RutC-like"/>
    <property type="match status" value="1"/>
</dbReference>
<dbReference type="CDD" id="cd02185">
    <property type="entry name" value="AroH"/>
    <property type="match status" value="1"/>
</dbReference>
<dbReference type="Proteomes" id="UP001597343">
    <property type="component" value="Unassembled WGS sequence"/>
</dbReference>
<organism evidence="3 4">
    <name type="scientific">Tumebacillus lipolyticus</name>
    <dbReference type="NCBI Taxonomy" id="1280370"/>
    <lineage>
        <taxon>Bacteria</taxon>
        <taxon>Bacillati</taxon>
        <taxon>Bacillota</taxon>
        <taxon>Bacilli</taxon>
        <taxon>Bacillales</taxon>
        <taxon>Alicyclobacillaceae</taxon>
        <taxon>Tumebacillus</taxon>
    </lineage>
</organism>
<dbReference type="EC" id="5.4.99.5" evidence="1 2"/>
<gene>
    <name evidence="3" type="primary">aroH</name>
    <name evidence="3" type="ORF">ACFSOY_14260</name>
</gene>
<dbReference type="PIRSF" id="PIRSF005965">
    <property type="entry name" value="Chor_mut_AroH"/>
    <property type="match status" value="1"/>
</dbReference>
<evidence type="ECO:0000313" key="3">
    <source>
        <dbReference type="EMBL" id="MFD2171127.1"/>
    </source>
</evidence>
<dbReference type="SUPFAM" id="SSF55298">
    <property type="entry name" value="YjgF-like"/>
    <property type="match status" value="1"/>
</dbReference>
<keyword evidence="2" id="KW-0028">Amino-acid biosynthesis</keyword>
<accession>A0ABW4ZYU1</accession>
<dbReference type="GO" id="GO:0004106">
    <property type="term" value="F:chorismate mutase activity"/>
    <property type="evidence" value="ECO:0007669"/>
    <property type="project" value="UniProtKB-EC"/>
</dbReference>
<name>A0ABW4ZYU1_9BACL</name>